<dbReference type="InterPro" id="IPR011009">
    <property type="entry name" value="Kinase-like_dom_sf"/>
</dbReference>
<reference evidence="1" key="2">
    <citation type="submission" date="2020-09" db="EMBL/GenBank/DDBJ databases">
        <authorList>
            <person name="Sun Q."/>
            <person name="Zhou Y."/>
        </authorList>
    </citation>
    <scope>NUCLEOTIDE SEQUENCE</scope>
    <source>
        <strain evidence="1">CGMCC 4.7372</strain>
    </source>
</reference>
<organism evidence="1 2">
    <name type="scientific">Actinomyces gaoshouyii</name>
    <dbReference type="NCBI Taxonomy" id="1960083"/>
    <lineage>
        <taxon>Bacteria</taxon>
        <taxon>Bacillati</taxon>
        <taxon>Actinomycetota</taxon>
        <taxon>Actinomycetes</taxon>
        <taxon>Actinomycetales</taxon>
        <taxon>Actinomycetaceae</taxon>
        <taxon>Actinomyces</taxon>
    </lineage>
</organism>
<dbReference type="Proteomes" id="UP000614239">
    <property type="component" value="Unassembled WGS sequence"/>
</dbReference>
<dbReference type="AlphaFoldDB" id="A0A8H9LF68"/>
<accession>A0A8H9LF68</accession>
<reference evidence="1" key="1">
    <citation type="journal article" date="2014" name="Int. J. Syst. Evol. Microbiol.">
        <title>Complete genome sequence of Corynebacterium casei LMG S-19264T (=DSM 44701T), isolated from a smear-ripened cheese.</title>
        <authorList>
            <consortium name="US DOE Joint Genome Institute (JGI-PGF)"/>
            <person name="Walter F."/>
            <person name="Albersmeier A."/>
            <person name="Kalinowski J."/>
            <person name="Ruckert C."/>
        </authorList>
    </citation>
    <scope>NUCLEOTIDE SEQUENCE</scope>
    <source>
        <strain evidence="1">CGMCC 4.7372</strain>
    </source>
</reference>
<evidence type="ECO:0008006" key="3">
    <source>
        <dbReference type="Google" id="ProtNLM"/>
    </source>
</evidence>
<evidence type="ECO:0000313" key="1">
    <source>
        <dbReference type="EMBL" id="GGO98744.1"/>
    </source>
</evidence>
<protein>
    <recommendedName>
        <fullName evidence="3">Serine/threonine protein kinase</fullName>
    </recommendedName>
</protein>
<dbReference type="SUPFAM" id="SSF56112">
    <property type="entry name" value="Protein kinase-like (PK-like)"/>
    <property type="match status" value="1"/>
</dbReference>
<dbReference type="EMBL" id="BMNJ01000004">
    <property type="protein sequence ID" value="GGO98744.1"/>
    <property type="molecule type" value="Genomic_DNA"/>
</dbReference>
<name>A0A8H9LF68_9ACTO</name>
<dbReference type="RefSeq" id="WP_229657949.1">
    <property type="nucleotide sequence ID" value="NZ_BMNJ01000004.1"/>
</dbReference>
<proteinExistence type="predicted"/>
<evidence type="ECO:0000313" key="2">
    <source>
        <dbReference type="Proteomes" id="UP000614239"/>
    </source>
</evidence>
<dbReference type="Gene3D" id="3.30.200.20">
    <property type="entry name" value="Phosphorylase Kinase, domain 1"/>
    <property type="match status" value="1"/>
</dbReference>
<keyword evidence="2" id="KW-1185">Reference proteome</keyword>
<gene>
    <name evidence="1" type="ORF">GCM10011612_14380</name>
</gene>
<sequence length="83" mass="9085">MRTRSPPPHEPLAVKLLRADLAADERVLERFLKERATLMRVRSPYVVGVRDMVVEGATFAIVMSYVGGGICGAAVHHRTARAG</sequence>
<comment type="caution">
    <text evidence="1">The sequence shown here is derived from an EMBL/GenBank/DDBJ whole genome shotgun (WGS) entry which is preliminary data.</text>
</comment>